<protein>
    <submittedName>
        <fullName evidence="2">Uncharacterized protein</fullName>
    </submittedName>
</protein>
<name>V5HH64_IXORI</name>
<feature type="compositionally biased region" description="Low complexity" evidence="1">
    <location>
        <begin position="36"/>
        <end position="47"/>
    </location>
</feature>
<evidence type="ECO:0000256" key="1">
    <source>
        <dbReference type="SAM" id="MobiDB-lite"/>
    </source>
</evidence>
<sequence>MCQAVETISALFPSSGFDRRLPGTGIFERRRGPGGAAAATVGRATATQRQLRPPFQRTTAAFRPTWTPPRCHSVVRNVFLGSGFRQLKPLGKNDAITNCV</sequence>
<feature type="region of interest" description="Disordered" evidence="1">
    <location>
        <begin position="28"/>
        <end position="50"/>
    </location>
</feature>
<dbReference type="AlphaFoldDB" id="V5HH64"/>
<reference evidence="2" key="1">
    <citation type="journal article" date="2015" name="Sci. Rep.">
        <title>Tissue- and time-dependent transcription in Ixodes ricinus salivary glands and midguts when blood feeding on the vertebrate host.</title>
        <authorList>
            <person name="Kotsyfakis M."/>
            <person name="Schwarz A."/>
            <person name="Erhart J."/>
            <person name="Ribeiro J.M."/>
        </authorList>
    </citation>
    <scope>NUCLEOTIDE SEQUENCE</scope>
    <source>
        <tissue evidence="2">Salivary gland and midgut</tissue>
    </source>
</reference>
<evidence type="ECO:0000313" key="2">
    <source>
        <dbReference type="EMBL" id="JAB82960.1"/>
    </source>
</evidence>
<accession>V5HH64</accession>
<organism evidence="2">
    <name type="scientific">Ixodes ricinus</name>
    <name type="common">Common tick</name>
    <name type="synonym">Acarus ricinus</name>
    <dbReference type="NCBI Taxonomy" id="34613"/>
    <lineage>
        <taxon>Eukaryota</taxon>
        <taxon>Metazoa</taxon>
        <taxon>Ecdysozoa</taxon>
        <taxon>Arthropoda</taxon>
        <taxon>Chelicerata</taxon>
        <taxon>Arachnida</taxon>
        <taxon>Acari</taxon>
        <taxon>Parasitiformes</taxon>
        <taxon>Ixodida</taxon>
        <taxon>Ixodoidea</taxon>
        <taxon>Ixodidae</taxon>
        <taxon>Ixodinae</taxon>
        <taxon>Ixodes</taxon>
    </lineage>
</organism>
<dbReference type="EMBL" id="GANP01001508">
    <property type="protein sequence ID" value="JAB82960.1"/>
    <property type="molecule type" value="mRNA"/>
</dbReference>
<proteinExistence type="evidence at transcript level"/>